<dbReference type="AlphaFoldDB" id="A0A1X7LJ14"/>
<sequence>MAVVIYFLICGINFNLTVFLIDLGAVILLMIITDSNYFDGIRISQNSMIISKYGLLTGFSEYNLKFEDISKLIYKKGNRGTPTHIVINTKRKPSTLRVSIKADIFKFAYILRELRNRGLTTQLSSSDYEIELFLKGKIQDLPMRNDMEIR</sequence>
<dbReference type="EMBL" id="FXAW01000018">
    <property type="protein sequence ID" value="SMG53851.1"/>
    <property type="molecule type" value="Genomic_DNA"/>
</dbReference>
<dbReference type="Proteomes" id="UP000193804">
    <property type="component" value="Unassembled WGS sequence"/>
</dbReference>
<reference evidence="3" key="1">
    <citation type="submission" date="2017-04" db="EMBL/GenBank/DDBJ databases">
        <authorList>
            <person name="Varghese N."/>
            <person name="Submissions S."/>
        </authorList>
    </citation>
    <scope>NUCLEOTIDE SEQUENCE [LARGE SCALE GENOMIC DNA]</scope>
    <source>
        <strain evidence="3">DSM 4125</strain>
    </source>
</reference>
<evidence type="ECO:0000313" key="3">
    <source>
        <dbReference type="Proteomes" id="UP000193804"/>
    </source>
</evidence>
<feature type="transmembrane region" description="Helical" evidence="1">
    <location>
        <begin position="6"/>
        <end position="32"/>
    </location>
</feature>
<evidence type="ECO:0000313" key="2">
    <source>
        <dbReference type="EMBL" id="SMG53851.1"/>
    </source>
</evidence>
<organism evidence="2 3">
    <name type="scientific">Marivirga sericea</name>
    <dbReference type="NCBI Taxonomy" id="1028"/>
    <lineage>
        <taxon>Bacteria</taxon>
        <taxon>Pseudomonadati</taxon>
        <taxon>Bacteroidota</taxon>
        <taxon>Cytophagia</taxon>
        <taxon>Cytophagales</taxon>
        <taxon>Marivirgaceae</taxon>
        <taxon>Marivirga</taxon>
    </lineage>
</organism>
<gene>
    <name evidence="2" type="ORF">SAMN05661096_04103</name>
</gene>
<keyword evidence="1" id="KW-0812">Transmembrane</keyword>
<evidence type="ECO:0000256" key="1">
    <source>
        <dbReference type="SAM" id="Phobius"/>
    </source>
</evidence>
<dbReference type="OrthoDB" id="1427216at2"/>
<accession>A0A1X7LJ14</accession>
<keyword evidence="3" id="KW-1185">Reference proteome</keyword>
<keyword evidence="1" id="KW-0472">Membrane</keyword>
<proteinExistence type="predicted"/>
<protein>
    <submittedName>
        <fullName evidence="2">Uncharacterized protein</fullName>
    </submittedName>
</protein>
<keyword evidence="1" id="KW-1133">Transmembrane helix</keyword>
<name>A0A1X7LJ14_9BACT</name>